<dbReference type="Pfam" id="PF13439">
    <property type="entry name" value="Glyco_transf_4"/>
    <property type="match status" value="1"/>
</dbReference>
<evidence type="ECO:0000256" key="1">
    <source>
        <dbReference type="ARBA" id="ARBA00022676"/>
    </source>
</evidence>
<dbReference type="OrthoDB" id="9802525at2"/>
<keyword evidence="2 4" id="KW-0808">Transferase</keyword>
<accession>A0A3G9IE33</accession>
<feature type="domain" description="Glycosyltransferase subfamily 4-like N-terminal" evidence="3">
    <location>
        <begin position="18"/>
        <end position="157"/>
    </location>
</feature>
<dbReference type="Gene3D" id="3.40.50.2000">
    <property type="entry name" value="Glycogen Phosphorylase B"/>
    <property type="match status" value="2"/>
</dbReference>
<dbReference type="Pfam" id="PF13692">
    <property type="entry name" value="Glyco_trans_1_4"/>
    <property type="match status" value="1"/>
</dbReference>
<sequence length="352" mass="38142">MRVMLVTDSLFAGEPGRGATTTTKAIADRLIDLGHEVRFLAPAPGLTRYKQSEVVRLNPLTKPGRQVNEAITYWNPDAVLVVTPGRLGRKALKHAQVMGIPTVAIEQHAVSDSELDYWRSKVAQRSDLLVVTSNWMADRLALAGIDARVWMPGIDTDAFSPALRDEHLHHKWSKGESLVVVGFAGRLANRHHVRRLVELNDLPGIRPIIIGDGPQQQWLRQRLPRAKFTGALHTGDMAVALASLDLFVHPGEQETCCHALREASASGVPIVAPGAGGALDVVRHLETGLLYEPGRAGALADAVAAAVADPQRALLGGHGREVVRARSWPTAVDELLAMFPVKDLATRRTNVA</sequence>
<evidence type="ECO:0000313" key="5">
    <source>
        <dbReference type="Proteomes" id="UP000271573"/>
    </source>
</evidence>
<reference evidence="4 5" key="1">
    <citation type="submission" date="2018-11" db="EMBL/GenBank/DDBJ databases">
        <title>Complete genome sequence of Nocardioides baekrokdamisoli strain KCTC 39748.</title>
        <authorList>
            <person name="Kang S.W."/>
            <person name="Lee K.C."/>
            <person name="Kim K.K."/>
            <person name="Kim J.S."/>
            <person name="Kim D.S."/>
            <person name="Ko S.H."/>
            <person name="Yang S.H."/>
            <person name="Shin Y.K."/>
            <person name="Lee J.S."/>
        </authorList>
    </citation>
    <scope>NUCLEOTIDE SEQUENCE [LARGE SCALE GENOMIC DNA]</scope>
    <source>
        <strain evidence="4 5">KCTC 39748</strain>
    </source>
</reference>
<dbReference type="GO" id="GO:0016758">
    <property type="term" value="F:hexosyltransferase activity"/>
    <property type="evidence" value="ECO:0007669"/>
    <property type="project" value="TreeGrafter"/>
</dbReference>
<organism evidence="4 5">
    <name type="scientific">Nocardioides baekrokdamisoli</name>
    <dbReference type="NCBI Taxonomy" id="1804624"/>
    <lineage>
        <taxon>Bacteria</taxon>
        <taxon>Bacillati</taxon>
        <taxon>Actinomycetota</taxon>
        <taxon>Actinomycetes</taxon>
        <taxon>Propionibacteriales</taxon>
        <taxon>Nocardioidaceae</taxon>
        <taxon>Nocardioides</taxon>
    </lineage>
</organism>
<dbReference type="InterPro" id="IPR050194">
    <property type="entry name" value="Glycosyltransferase_grp1"/>
</dbReference>
<dbReference type="GO" id="GO:1901137">
    <property type="term" value="P:carbohydrate derivative biosynthetic process"/>
    <property type="evidence" value="ECO:0007669"/>
    <property type="project" value="UniProtKB-ARBA"/>
</dbReference>
<dbReference type="InterPro" id="IPR028098">
    <property type="entry name" value="Glyco_trans_4-like_N"/>
</dbReference>
<name>A0A3G9IE33_9ACTN</name>
<proteinExistence type="predicted"/>
<dbReference type="PANTHER" id="PTHR45947">
    <property type="entry name" value="SULFOQUINOVOSYL TRANSFERASE SQD2"/>
    <property type="match status" value="1"/>
</dbReference>
<dbReference type="Proteomes" id="UP000271573">
    <property type="component" value="Chromosome"/>
</dbReference>
<dbReference type="AlphaFoldDB" id="A0A3G9IE33"/>
<dbReference type="RefSeq" id="WP_125567150.1">
    <property type="nucleotide sequence ID" value="NZ_AP019307.1"/>
</dbReference>
<protein>
    <submittedName>
        <fullName evidence="4">GDP-mannose-dependent alpha-mannosyltransferase</fullName>
    </submittedName>
</protein>
<dbReference type="SUPFAM" id="SSF53756">
    <property type="entry name" value="UDP-Glycosyltransferase/glycogen phosphorylase"/>
    <property type="match status" value="1"/>
</dbReference>
<dbReference type="PANTHER" id="PTHR45947:SF3">
    <property type="entry name" value="SULFOQUINOVOSYL TRANSFERASE SQD2"/>
    <property type="match status" value="1"/>
</dbReference>
<dbReference type="KEGG" id="nbe:Back2_09090"/>
<gene>
    <name evidence="4" type="primary">mgtA</name>
    <name evidence="4" type="ORF">Back2_09090</name>
</gene>
<dbReference type="EMBL" id="AP019307">
    <property type="protein sequence ID" value="BBH16622.1"/>
    <property type="molecule type" value="Genomic_DNA"/>
</dbReference>
<keyword evidence="5" id="KW-1185">Reference proteome</keyword>
<evidence type="ECO:0000256" key="2">
    <source>
        <dbReference type="ARBA" id="ARBA00022679"/>
    </source>
</evidence>
<evidence type="ECO:0000313" key="4">
    <source>
        <dbReference type="EMBL" id="BBH16622.1"/>
    </source>
</evidence>
<evidence type="ECO:0000259" key="3">
    <source>
        <dbReference type="Pfam" id="PF13439"/>
    </source>
</evidence>
<keyword evidence="1 4" id="KW-0328">Glycosyltransferase</keyword>